<proteinExistence type="predicted"/>
<comment type="caution">
    <text evidence="2">The sequence shown here is derived from an EMBL/GenBank/DDBJ whole genome shotgun (WGS) entry which is preliminary data.</text>
</comment>
<sequence length="94" mass="9425">MKSSGFGGLGVEGMVGMDVPVVGTIPPGDGNKGATSGDSGRKGDNEGSEMVGGEMMESLKRGRLRVSEVGPICYVANDDGSVVSKSSLALAMAM</sequence>
<dbReference type="EMBL" id="JBBPBM010000026">
    <property type="protein sequence ID" value="KAK8539368.1"/>
    <property type="molecule type" value="Genomic_DNA"/>
</dbReference>
<dbReference type="Proteomes" id="UP001472677">
    <property type="component" value="Unassembled WGS sequence"/>
</dbReference>
<protein>
    <submittedName>
        <fullName evidence="2">Uncharacterized protein</fullName>
    </submittedName>
</protein>
<feature type="region of interest" description="Disordered" evidence="1">
    <location>
        <begin position="20"/>
        <end position="55"/>
    </location>
</feature>
<evidence type="ECO:0000313" key="2">
    <source>
        <dbReference type="EMBL" id="KAK8539368.1"/>
    </source>
</evidence>
<evidence type="ECO:0000313" key="3">
    <source>
        <dbReference type="Proteomes" id="UP001472677"/>
    </source>
</evidence>
<organism evidence="2 3">
    <name type="scientific">Hibiscus sabdariffa</name>
    <name type="common">roselle</name>
    <dbReference type="NCBI Taxonomy" id="183260"/>
    <lineage>
        <taxon>Eukaryota</taxon>
        <taxon>Viridiplantae</taxon>
        <taxon>Streptophyta</taxon>
        <taxon>Embryophyta</taxon>
        <taxon>Tracheophyta</taxon>
        <taxon>Spermatophyta</taxon>
        <taxon>Magnoliopsida</taxon>
        <taxon>eudicotyledons</taxon>
        <taxon>Gunneridae</taxon>
        <taxon>Pentapetalae</taxon>
        <taxon>rosids</taxon>
        <taxon>malvids</taxon>
        <taxon>Malvales</taxon>
        <taxon>Malvaceae</taxon>
        <taxon>Malvoideae</taxon>
        <taxon>Hibiscus</taxon>
    </lineage>
</organism>
<gene>
    <name evidence="2" type="ORF">V6N12_042996</name>
</gene>
<evidence type="ECO:0000256" key="1">
    <source>
        <dbReference type="SAM" id="MobiDB-lite"/>
    </source>
</evidence>
<reference evidence="2 3" key="1">
    <citation type="journal article" date="2024" name="G3 (Bethesda)">
        <title>Genome assembly of Hibiscus sabdariffa L. provides insights into metabolisms of medicinal natural products.</title>
        <authorList>
            <person name="Kim T."/>
        </authorList>
    </citation>
    <scope>NUCLEOTIDE SEQUENCE [LARGE SCALE GENOMIC DNA]</scope>
    <source>
        <strain evidence="2">TK-2024</strain>
        <tissue evidence="2">Old leaves</tissue>
    </source>
</reference>
<name>A0ABR2DHY2_9ROSI</name>
<keyword evidence="3" id="KW-1185">Reference proteome</keyword>
<accession>A0ABR2DHY2</accession>